<dbReference type="InterPro" id="IPR023033">
    <property type="entry name" value="Ala_tRNA_ligase_euk/bac"/>
</dbReference>
<evidence type="ECO:0000256" key="1">
    <source>
        <dbReference type="ARBA" id="ARBA00008226"/>
    </source>
</evidence>
<evidence type="ECO:0000256" key="10">
    <source>
        <dbReference type="ARBA" id="ARBA00023146"/>
    </source>
</evidence>
<dbReference type="SMART" id="SM00863">
    <property type="entry name" value="tRNA_SAD"/>
    <property type="match status" value="1"/>
</dbReference>
<proteinExistence type="inferred from homology"/>
<dbReference type="InterPro" id="IPR003156">
    <property type="entry name" value="DHHA1_dom"/>
</dbReference>
<protein>
    <recommendedName>
        <fullName evidence="11">Alanine--tRNA ligase</fullName>
        <ecNumber evidence="11">6.1.1.7</ecNumber>
    </recommendedName>
    <alternativeName>
        <fullName evidence="11">Alanyl-tRNA synthetase</fullName>
        <shortName evidence="11">AlaRS</shortName>
    </alternativeName>
</protein>
<dbReference type="GO" id="GO:0008270">
    <property type="term" value="F:zinc ion binding"/>
    <property type="evidence" value="ECO:0007669"/>
    <property type="project" value="UniProtKB-UniRule"/>
</dbReference>
<keyword evidence="6 11" id="KW-0862">Zinc</keyword>
<evidence type="ECO:0000256" key="9">
    <source>
        <dbReference type="ARBA" id="ARBA00022917"/>
    </source>
</evidence>
<dbReference type="NCBIfam" id="TIGR00344">
    <property type="entry name" value="alaS"/>
    <property type="match status" value="1"/>
</dbReference>
<organism evidence="13 14">
    <name type="scientific">Candidatus Rhodobacter oscarellae</name>
    <dbReference type="NCBI Taxonomy" id="1675527"/>
    <lineage>
        <taxon>Bacteria</taxon>
        <taxon>Pseudomonadati</taxon>
        <taxon>Pseudomonadota</taxon>
        <taxon>Alphaproteobacteria</taxon>
        <taxon>Rhodobacterales</taxon>
        <taxon>Rhodobacter group</taxon>
        <taxon>Rhodobacter</taxon>
    </lineage>
</organism>
<dbReference type="Pfam" id="PF02272">
    <property type="entry name" value="DHHA1"/>
    <property type="match status" value="1"/>
</dbReference>
<dbReference type="OrthoDB" id="9803884at2"/>
<sequence length="880" mass="94793">MASLNDIRATFLDYFRRQGHEVVPSSPLVPRNDPTLMFVNSGMVQFKNLFTGVERRDYVRATTAQKCVRAGGKHNDLDNVGYTARHHTFFEMMGNFSFGDYFKTDAIPFAWELITKDFGIPKDRLYTTVYHTDDEAFEIWKKVGVPESRIIRIDTDDNFWRMGPTGPCGPCTEIFYDHGDHIWGGPPGSPEEDGDRFIEIWNIVFMQNEQFEDGSMVDLEMQSIDTGMGLERIGALLQGSNDNYDTDTMRGLIEASAHATSVDPDGDQNVHHRVIADHLRSTSFLIADGVMPSNEGRGYVLRRIMRRAMRHAHLLGAKDPVMHKLVPALVSNMGQAYAELGQAQALIEETLLLEETRFKQTLERGLRLLDEELAGLPEDSDLPGAAAFKLYDTYGFPLDLTQDALREKGRGVDTDGFDAAMEEQKAKARAAWSGSGETADASVWFDIAEDKGVTEFLGYDTEVAEGQIVALVSDGAQVDSANGAVQIVLNQTPFYAESGGQVGDSGTLKTETGQATITDTKKVAGVFIHIAEVTEGEISAGQGAELVVDHERRSAIRANHSATHLLHEALRGELGEHVAQRGSLNAQDRLRFDFSHSKALSVEELGRVETEVNAYIRQNSPVETRIMTPDDAREIGAQALFGEKYGDEVRVVSMGRAATGKGLDKETYSIELCGGTHVRQTGDIGLCVVLGDSASSAGVRRIEALTGEAARAHLRAQDQRLAEAALALKAQGAEVPERVKALLEERKALQNEVAQLRRELASGGAGGGAEAKDVNGTKFLAQVLQGVSGKDLPGIIDDHKARLGSGVVLLIADTGGKAAVAAGVTGDLTDKISAADIVRAVTPQLGGKGGGGRSDMAQGGGASAENAEAAIAAAEALLGG</sequence>
<evidence type="ECO:0000313" key="14">
    <source>
        <dbReference type="Proteomes" id="UP000037178"/>
    </source>
</evidence>
<dbReference type="Pfam" id="PF01411">
    <property type="entry name" value="tRNA-synt_2c"/>
    <property type="match status" value="1"/>
</dbReference>
<dbReference type="PROSITE" id="PS50860">
    <property type="entry name" value="AA_TRNA_LIGASE_II_ALA"/>
    <property type="match status" value="1"/>
</dbReference>
<dbReference type="FunFam" id="3.30.54.20:FF:000001">
    <property type="entry name" value="Alanine--tRNA ligase"/>
    <property type="match status" value="1"/>
</dbReference>
<comment type="cofactor">
    <cofactor evidence="11">
        <name>Zn(2+)</name>
        <dbReference type="ChEBI" id="CHEBI:29105"/>
    </cofactor>
    <text evidence="11">Binds 1 zinc ion per subunit.</text>
</comment>
<name>A0A0J9GTN2_9RHOB</name>
<evidence type="ECO:0000256" key="11">
    <source>
        <dbReference type="HAMAP-Rule" id="MF_00036"/>
    </source>
</evidence>
<dbReference type="InterPro" id="IPR018163">
    <property type="entry name" value="Thr/Ala-tRNA-synth_IIc_edit"/>
</dbReference>
<dbReference type="SUPFAM" id="SSF101353">
    <property type="entry name" value="Putative anticodon-binding domain of alanyl-tRNA synthetase (AlaRS)"/>
    <property type="match status" value="1"/>
</dbReference>
<keyword evidence="9 11" id="KW-0648">Protein biosynthesis</keyword>
<dbReference type="GO" id="GO:0045892">
    <property type="term" value="P:negative regulation of DNA-templated transcription"/>
    <property type="evidence" value="ECO:0007669"/>
    <property type="project" value="TreeGrafter"/>
</dbReference>
<keyword evidence="3 11" id="KW-0436">Ligase</keyword>
<dbReference type="PATRIC" id="fig|1675527.3.peg.1920"/>
<keyword evidence="5 11" id="KW-0547">Nucleotide-binding</keyword>
<evidence type="ECO:0000256" key="5">
    <source>
        <dbReference type="ARBA" id="ARBA00022741"/>
    </source>
</evidence>
<dbReference type="GO" id="GO:0005829">
    <property type="term" value="C:cytosol"/>
    <property type="evidence" value="ECO:0007669"/>
    <property type="project" value="TreeGrafter"/>
</dbReference>
<keyword evidence="7 11" id="KW-0067">ATP-binding</keyword>
<dbReference type="GO" id="GO:0004813">
    <property type="term" value="F:alanine-tRNA ligase activity"/>
    <property type="evidence" value="ECO:0007669"/>
    <property type="project" value="UniProtKB-UniRule"/>
</dbReference>
<evidence type="ECO:0000256" key="6">
    <source>
        <dbReference type="ARBA" id="ARBA00022833"/>
    </source>
</evidence>
<keyword evidence="11" id="KW-0963">Cytoplasm</keyword>
<dbReference type="CDD" id="cd00673">
    <property type="entry name" value="AlaRS_core"/>
    <property type="match status" value="1"/>
</dbReference>
<dbReference type="Proteomes" id="UP000037178">
    <property type="component" value="Unassembled WGS sequence"/>
</dbReference>
<dbReference type="RefSeq" id="WP_049642682.1">
    <property type="nucleotide sequence ID" value="NZ_LFTY01000002.1"/>
</dbReference>
<feature type="binding site" evidence="11">
    <location>
        <position position="564"/>
    </location>
    <ligand>
        <name>Zn(2+)</name>
        <dbReference type="ChEBI" id="CHEBI:29105"/>
    </ligand>
</feature>
<feature type="binding site" evidence="11">
    <location>
        <position position="677"/>
    </location>
    <ligand>
        <name>Zn(2+)</name>
        <dbReference type="ChEBI" id="CHEBI:29105"/>
    </ligand>
</feature>
<dbReference type="GO" id="GO:0000049">
    <property type="term" value="F:tRNA binding"/>
    <property type="evidence" value="ECO:0007669"/>
    <property type="project" value="UniProtKB-KW"/>
</dbReference>
<dbReference type="PANTHER" id="PTHR11777:SF9">
    <property type="entry name" value="ALANINE--TRNA LIGASE, CYTOPLASMIC"/>
    <property type="match status" value="1"/>
</dbReference>
<evidence type="ECO:0000259" key="12">
    <source>
        <dbReference type="PROSITE" id="PS50860"/>
    </source>
</evidence>
<feature type="binding site" evidence="11">
    <location>
        <position position="673"/>
    </location>
    <ligand>
        <name>Zn(2+)</name>
        <dbReference type="ChEBI" id="CHEBI:29105"/>
    </ligand>
</feature>
<evidence type="ECO:0000256" key="2">
    <source>
        <dbReference type="ARBA" id="ARBA00022555"/>
    </source>
</evidence>
<dbReference type="FunFam" id="3.10.310.40:FF:000001">
    <property type="entry name" value="Alanine--tRNA ligase"/>
    <property type="match status" value="1"/>
</dbReference>
<gene>
    <name evidence="11" type="primary">alaS</name>
    <name evidence="13" type="ORF">AIOL_001825</name>
</gene>
<dbReference type="InterPro" id="IPR018164">
    <property type="entry name" value="Ala-tRNA-synth_IIc_N"/>
</dbReference>
<dbReference type="Gene3D" id="6.10.250.550">
    <property type="match status" value="1"/>
</dbReference>
<keyword evidence="2 11" id="KW-0820">tRNA-binding</keyword>
<feature type="domain" description="Alanyl-transfer RNA synthetases family profile" evidence="12">
    <location>
        <begin position="2"/>
        <end position="716"/>
    </location>
</feature>
<keyword evidence="8 11" id="KW-0694">RNA-binding</keyword>
<reference evidence="13 14" key="1">
    <citation type="submission" date="2015-06" db="EMBL/GenBank/DDBJ databases">
        <title>Draft genome sequence of an Alphaproteobacteria species associated to the Mediterranean sponge Oscarella lobularis.</title>
        <authorList>
            <person name="Jourda C."/>
            <person name="Santini S."/>
            <person name="Claverie J.-M."/>
        </authorList>
    </citation>
    <scope>NUCLEOTIDE SEQUENCE [LARGE SCALE GENOMIC DNA]</scope>
    <source>
        <strain evidence="13">IGS</strain>
    </source>
</reference>
<evidence type="ECO:0000256" key="8">
    <source>
        <dbReference type="ARBA" id="ARBA00022884"/>
    </source>
</evidence>
<dbReference type="FunFam" id="3.30.930.10:FF:000004">
    <property type="entry name" value="Alanine--tRNA ligase"/>
    <property type="match status" value="1"/>
</dbReference>
<dbReference type="STRING" id="1675527.AIOL_001825"/>
<dbReference type="InterPro" id="IPR012947">
    <property type="entry name" value="tRNA_SAD"/>
</dbReference>
<dbReference type="InterPro" id="IPR018162">
    <property type="entry name" value="Ala-tRNA-ligase_IIc_anticod-bd"/>
</dbReference>
<comment type="domain">
    <text evidence="11">Consists of three domains; the N-terminal catalytic domain, the editing domain and the C-terminal C-Ala domain. The editing domain removes incorrectly charged amino acids, while the C-Ala domain, along with tRNA(Ala), serves as a bridge to cooperatively bring together the editing and aminoacylation centers thus stimulating deacylation of misacylated tRNAs.</text>
</comment>
<dbReference type="InterPro" id="IPR050058">
    <property type="entry name" value="Ala-tRNA_ligase"/>
</dbReference>
<comment type="subcellular location">
    <subcellularLocation>
        <location evidence="11">Cytoplasm</location>
    </subcellularLocation>
</comment>
<evidence type="ECO:0000256" key="4">
    <source>
        <dbReference type="ARBA" id="ARBA00022723"/>
    </source>
</evidence>
<comment type="function">
    <text evidence="11">Catalyzes the attachment of alanine to tRNA(Ala) in a two-step reaction: alanine is first activated by ATP to form Ala-AMP and then transferred to the acceptor end of tRNA(Ala). Also edits incorrectly charged Ser-tRNA(Ala) and Gly-tRNA(Ala) via its editing domain.</text>
</comment>
<dbReference type="Pfam" id="PF07973">
    <property type="entry name" value="tRNA_SAD"/>
    <property type="match status" value="1"/>
</dbReference>
<keyword evidence="10 11" id="KW-0030">Aminoacyl-tRNA synthetase</keyword>
<evidence type="ECO:0000256" key="7">
    <source>
        <dbReference type="ARBA" id="ARBA00022840"/>
    </source>
</evidence>
<comment type="caution">
    <text evidence="13">The sequence shown here is derived from an EMBL/GenBank/DDBJ whole genome shotgun (WGS) entry which is preliminary data.</text>
</comment>
<keyword evidence="4 11" id="KW-0479">Metal-binding</keyword>
<dbReference type="InterPro" id="IPR009000">
    <property type="entry name" value="Transl_B-barrel_sf"/>
</dbReference>
<dbReference type="GO" id="GO:0005524">
    <property type="term" value="F:ATP binding"/>
    <property type="evidence" value="ECO:0007669"/>
    <property type="project" value="UniProtKB-UniRule"/>
</dbReference>
<dbReference type="HAMAP" id="MF_00036_B">
    <property type="entry name" value="Ala_tRNA_synth_B"/>
    <property type="match status" value="1"/>
</dbReference>
<dbReference type="EMBL" id="LFTY01000002">
    <property type="protein sequence ID" value="KMW56868.1"/>
    <property type="molecule type" value="Genomic_DNA"/>
</dbReference>
<dbReference type="SUPFAM" id="SSF55681">
    <property type="entry name" value="Class II aaRS and biotin synthetases"/>
    <property type="match status" value="1"/>
</dbReference>
<evidence type="ECO:0000313" key="13">
    <source>
        <dbReference type="EMBL" id="KMW56868.1"/>
    </source>
</evidence>
<dbReference type="FunFam" id="3.30.980.10:FF:000004">
    <property type="entry name" value="Alanine--tRNA ligase, cytoplasmic"/>
    <property type="match status" value="1"/>
</dbReference>
<dbReference type="PRINTS" id="PR00980">
    <property type="entry name" value="TRNASYNTHALA"/>
</dbReference>
<dbReference type="Gene3D" id="2.40.30.130">
    <property type="match status" value="1"/>
</dbReference>
<dbReference type="SUPFAM" id="SSF55186">
    <property type="entry name" value="ThrRS/AlaRS common domain"/>
    <property type="match status" value="1"/>
</dbReference>
<accession>A0A0J9GTN2</accession>
<dbReference type="Gene3D" id="3.30.980.10">
    <property type="entry name" value="Threonyl-trna Synthetase, Chain A, domain 2"/>
    <property type="match status" value="1"/>
</dbReference>
<dbReference type="GO" id="GO:0006419">
    <property type="term" value="P:alanyl-tRNA aminoacylation"/>
    <property type="evidence" value="ECO:0007669"/>
    <property type="project" value="UniProtKB-UniRule"/>
</dbReference>
<evidence type="ECO:0000256" key="3">
    <source>
        <dbReference type="ARBA" id="ARBA00022598"/>
    </source>
</evidence>
<dbReference type="SUPFAM" id="SSF50447">
    <property type="entry name" value="Translation proteins"/>
    <property type="match status" value="1"/>
</dbReference>
<dbReference type="Gene3D" id="3.30.54.20">
    <property type="match status" value="1"/>
</dbReference>
<comment type="similarity">
    <text evidence="1 11">Belongs to the class-II aminoacyl-tRNA synthetase family.</text>
</comment>
<dbReference type="AlphaFoldDB" id="A0A0J9GTN2"/>
<dbReference type="GO" id="GO:0002161">
    <property type="term" value="F:aminoacyl-tRNA deacylase activity"/>
    <property type="evidence" value="ECO:0007669"/>
    <property type="project" value="TreeGrafter"/>
</dbReference>
<dbReference type="InterPro" id="IPR018165">
    <property type="entry name" value="Ala-tRNA-synth_IIc_core"/>
</dbReference>
<dbReference type="InterPro" id="IPR002318">
    <property type="entry name" value="Ala-tRNA-lgiase_IIc"/>
</dbReference>
<dbReference type="Gene3D" id="3.30.930.10">
    <property type="entry name" value="Bira Bifunctional Protein, Domain 2"/>
    <property type="match status" value="1"/>
</dbReference>
<dbReference type="Gene3D" id="3.10.310.40">
    <property type="match status" value="1"/>
</dbReference>
<dbReference type="EC" id="6.1.1.7" evidence="11"/>
<keyword evidence="14" id="KW-1185">Reference proteome</keyword>
<feature type="binding site" evidence="11">
    <location>
        <position position="560"/>
    </location>
    <ligand>
        <name>Zn(2+)</name>
        <dbReference type="ChEBI" id="CHEBI:29105"/>
    </ligand>
</feature>
<dbReference type="InterPro" id="IPR045864">
    <property type="entry name" value="aa-tRNA-synth_II/BPL/LPL"/>
</dbReference>
<comment type="catalytic activity">
    <reaction evidence="11">
        <text>tRNA(Ala) + L-alanine + ATP = L-alanyl-tRNA(Ala) + AMP + diphosphate</text>
        <dbReference type="Rhea" id="RHEA:12540"/>
        <dbReference type="Rhea" id="RHEA-COMP:9657"/>
        <dbReference type="Rhea" id="RHEA-COMP:9923"/>
        <dbReference type="ChEBI" id="CHEBI:30616"/>
        <dbReference type="ChEBI" id="CHEBI:33019"/>
        <dbReference type="ChEBI" id="CHEBI:57972"/>
        <dbReference type="ChEBI" id="CHEBI:78442"/>
        <dbReference type="ChEBI" id="CHEBI:78497"/>
        <dbReference type="ChEBI" id="CHEBI:456215"/>
        <dbReference type="EC" id="6.1.1.7"/>
    </reaction>
</comment>
<dbReference type="PANTHER" id="PTHR11777">
    <property type="entry name" value="ALANYL-TRNA SYNTHETASE"/>
    <property type="match status" value="1"/>
</dbReference>